<dbReference type="InterPro" id="IPR000014">
    <property type="entry name" value="PAS"/>
</dbReference>
<evidence type="ECO:0000259" key="2">
    <source>
        <dbReference type="PROSITE" id="PS50113"/>
    </source>
</evidence>
<sequence>MVWRQDRDHRFTYISPADERLRGFRADEVIGKHAFELMTDEGIALVAEITQRLKTSPSNDNPQGVTLEAQQRCKDGSLVWTEIVWVRELNGQGEVIGHHGISRDITERKRMQDEVRHLAYFDPLTQLPNRRMLNDRLNQTMATSKRSGRFGALMILDLDNFKPLNDQHGHLVGDLLLVEVAHRLLACVREMDTVARFGGDEFVVMLGELDEDKAESHRQALVVAEKIRQALAAPYVLRVSQENQAPSTVEHHCTASIGVVLFINHDVTPENIIQWADATMYQAKDAGRNVIRFHVAG</sequence>
<dbReference type="PANTHER" id="PTHR46663:SF3">
    <property type="entry name" value="SLL0267 PROTEIN"/>
    <property type="match status" value="1"/>
</dbReference>
<dbReference type="SUPFAM" id="SSF55785">
    <property type="entry name" value="PYP-like sensor domain (PAS domain)"/>
    <property type="match status" value="1"/>
</dbReference>
<reference evidence="4 5" key="1">
    <citation type="submission" date="2017-01" db="EMBL/GenBank/DDBJ databases">
        <title>Novel large sulfur bacteria in the metagenomes of groundwater-fed chemosynthetic microbial mats in the Lake Huron basin.</title>
        <authorList>
            <person name="Sharrar A.M."/>
            <person name="Flood B.E."/>
            <person name="Bailey J.V."/>
            <person name="Jones D.S."/>
            <person name="Biddanda B."/>
            <person name="Ruberg S.A."/>
            <person name="Marcus D.N."/>
            <person name="Dick G.J."/>
        </authorList>
    </citation>
    <scope>NUCLEOTIDE SEQUENCE [LARGE SCALE GENOMIC DNA]</scope>
    <source>
        <strain evidence="4">A7</strain>
    </source>
</reference>
<feature type="domain" description="GGDEF" evidence="3">
    <location>
        <begin position="149"/>
        <end position="296"/>
    </location>
</feature>
<dbReference type="InterPro" id="IPR000700">
    <property type="entry name" value="PAS-assoc_C"/>
</dbReference>
<dbReference type="CDD" id="cd01949">
    <property type="entry name" value="GGDEF"/>
    <property type="match status" value="1"/>
</dbReference>
<dbReference type="SUPFAM" id="SSF55073">
    <property type="entry name" value="Nucleotide cyclase"/>
    <property type="match status" value="1"/>
</dbReference>
<feature type="domain" description="PAC" evidence="2">
    <location>
        <begin position="65"/>
        <end position="117"/>
    </location>
</feature>
<evidence type="ECO:0008006" key="6">
    <source>
        <dbReference type="Google" id="ProtNLM"/>
    </source>
</evidence>
<proteinExistence type="predicted"/>
<dbReference type="InterPro" id="IPR029787">
    <property type="entry name" value="Nucleotide_cyclase"/>
</dbReference>
<dbReference type="AlphaFoldDB" id="A0A1W9KPB5"/>
<dbReference type="GO" id="GO:0003824">
    <property type="term" value="F:catalytic activity"/>
    <property type="evidence" value="ECO:0007669"/>
    <property type="project" value="UniProtKB-ARBA"/>
</dbReference>
<dbReference type="InterPro" id="IPR043128">
    <property type="entry name" value="Rev_trsase/Diguanyl_cyclase"/>
</dbReference>
<accession>A0A1W9KPB5</accession>
<organism evidence="4 5">
    <name type="scientific">Rhodoferax ferrireducens</name>
    <dbReference type="NCBI Taxonomy" id="192843"/>
    <lineage>
        <taxon>Bacteria</taxon>
        <taxon>Pseudomonadati</taxon>
        <taxon>Pseudomonadota</taxon>
        <taxon>Betaproteobacteria</taxon>
        <taxon>Burkholderiales</taxon>
        <taxon>Comamonadaceae</taxon>
        <taxon>Rhodoferax</taxon>
    </lineage>
</organism>
<feature type="domain" description="PAS" evidence="1">
    <location>
        <begin position="1"/>
        <end position="57"/>
    </location>
</feature>
<dbReference type="SMART" id="SM00267">
    <property type="entry name" value="GGDEF"/>
    <property type="match status" value="1"/>
</dbReference>
<dbReference type="NCBIfam" id="TIGR00254">
    <property type="entry name" value="GGDEF"/>
    <property type="match status" value="1"/>
</dbReference>
<dbReference type="EMBL" id="MTEI01000025">
    <property type="protein sequence ID" value="OQW85995.1"/>
    <property type="molecule type" value="Genomic_DNA"/>
</dbReference>
<dbReference type="Gene3D" id="3.30.450.20">
    <property type="entry name" value="PAS domain"/>
    <property type="match status" value="1"/>
</dbReference>
<evidence type="ECO:0000259" key="3">
    <source>
        <dbReference type="PROSITE" id="PS50887"/>
    </source>
</evidence>
<dbReference type="InterPro" id="IPR013656">
    <property type="entry name" value="PAS_4"/>
</dbReference>
<dbReference type="PROSITE" id="PS50887">
    <property type="entry name" value="GGDEF"/>
    <property type="match status" value="1"/>
</dbReference>
<dbReference type="Pfam" id="PF00990">
    <property type="entry name" value="GGDEF"/>
    <property type="match status" value="1"/>
</dbReference>
<dbReference type="Gene3D" id="3.30.70.270">
    <property type="match status" value="1"/>
</dbReference>
<evidence type="ECO:0000313" key="4">
    <source>
        <dbReference type="EMBL" id="OQW85995.1"/>
    </source>
</evidence>
<evidence type="ECO:0000313" key="5">
    <source>
        <dbReference type="Proteomes" id="UP000192505"/>
    </source>
</evidence>
<evidence type="ECO:0000259" key="1">
    <source>
        <dbReference type="PROSITE" id="PS50112"/>
    </source>
</evidence>
<dbReference type="FunFam" id="3.30.70.270:FF:000001">
    <property type="entry name" value="Diguanylate cyclase domain protein"/>
    <property type="match status" value="1"/>
</dbReference>
<dbReference type="InterPro" id="IPR052163">
    <property type="entry name" value="DGC-Regulatory_Protein"/>
</dbReference>
<dbReference type="Pfam" id="PF08448">
    <property type="entry name" value="PAS_4"/>
    <property type="match status" value="1"/>
</dbReference>
<protein>
    <recommendedName>
        <fullName evidence="6">Diguanylate cyclase with PAS/PAC sensor</fullName>
    </recommendedName>
</protein>
<dbReference type="Proteomes" id="UP000192505">
    <property type="component" value="Unassembled WGS sequence"/>
</dbReference>
<name>A0A1W9KPB5_9BURK</name>
<dbReference type="PROSITE" id="PS50112">
    <property type="entry name" value="PAS"/>
    <property type="match status" value="1"/>
</dbReference>
<gene>
    <name evidence="4" type="ORF">BWK72_19290</name>
</gene>
<dbReference type="NCBIfam" id="TIGR00229">
    <property type="entry name" value="sensory_box"/>
    <property type="match status" value="1"/>
</dbReference>
<dbReference type="PANTHER" id="PTHR46663">
    <property type="entry name" value="DIGUANYLATE CYCLASE DGCT-RELATED"/>
    <property type="match status" value="1"/>
</dbReference>
<comment type="caution">
    <text evidence="4">The sequence shown here is derived from an EMBL/GenBank/DDBJ whole genome shotgun (WGS) entry which is preliminary data.</text>
</comment>
<dbReference type="InterPro" id="IPR035965">
    <property type="entry name" value="PAS-like_dom_sf"/>
</dbReference>
<dbReference type="InterPro" id="IPR000160">
    <property type="entry name" value="GGDEF_dom"/>
</dbReference>
<dbReference type="PROSITE" id="PS50113">
    <property type="entry name" value="PAC"/>
    <property type="match status" value="1"/>
</dbReference>
<dbReference type="CDD" id="cd00130">
    <property type="entry name" value="PAS"/>
    <property type="match status" value="1"/>
</dbReference>
<dbReference type="InterPro" id="IPR001610">
    <property type="entry name" value="PAC"/>
</dbReference>
<dbReference type="SMART" id="SM00086">
    <property type="entry name" value="PAC"/>
    <property type="match status" value="1"/>
</dbReference>